<dbReference type="AlphaFoldDB" id="A0A2S4N590"/>
<reference evidence="1 2" key="1">
    <citation type="submission" date="2018-01" db="EMBL/GenBank/DDBJ databases">
        <title>Genomic Encyclopedia of Type Strains, Phase I: the one thousand microbial genomes (KMG-I) project.</title>
        <authorList>
            <person name="Goeker M."/>
        </authorList>
    </citation>
    <scope>NUCLEOTIDE SEQUENCE [LARGE SCALE GENOMIC DNA]</scope>
    <source>
        <strain evidence="1 2">DSM 17960</strain>
    </source>
</reference>
<dbReference type="EMBL" id="PQNY01000017">
    <property type="protein sequence ID" value="POS00912.1"/>
    <property type="molecule type" value="Genomic_DNA"/>
</dbReference>
<evidence type="ECO:0000313" key="2">
    <source>
        <dbReference type="Proteomes" id="UP000237056"/>
    </source>
</evidence>
<gene>
    <name evidence="1" type="ORF">Q361_11715</name>
</gene>
<name>A0A2S4N590_9FLAO</name>
<dbReference type="Proteomes" id="UP000237056">
    <property type="component" value="Unassembled WGS sequence"/>
</dbReference>
<protein>
    <submittedName>
        <fullName evidence="1">Mobilization protein MobC</fullName>
    </submittedName>
</protein>
<comment type="caution">
    <text evidence="1">The sequence shown here is derived from an EMBL/GenBank/DDBJ whole genome shotgun (WGS) entry which is preliminary data.</text>
</comment>
<accession>A0A2S4N590</accession>
<dbReference type="InterPro" id="IPR045788">
    <property type="entry name" value="MobC_2"/>
</dbReference>
<organism evidence="1 2">
    <name type="scientific">Flavobacterium croceum DSM 17960</name>
    <dbReference type="NCBI Taxonomy" id="1121886"/>
    <lineage>
        <taxon>Bacteria</taxon>
        <taxon>Pseudomonadati</taxon>
        <taxon>Bacteroidota</taxon>
        <taxon>Flavobacteriia</taxon>
        <taxon>Flavobacteriales</taxon>
        <taxon>Flavobacteriaceae</taxon>
        <taxon>Flavobacterium</taxon>
    </lineage>
</organism>
<sequence>MEPYKKKTGRPKQEIHKSHRIQFLVNDDQKNKLDALFEQSNYKNRTDMFIDIFINNKYQVYTLDHSMFLMRSHLLGESKRIGTNLNQLVKHLNREKLQFIDKKLLLELHKTLQEIEELYIKINATLVHDS</sequence>
<evidence type="ECO:0000313" key="1">
    <source>
        <dbReference type="EMBL" id="POS00912.1"/>
    </source>
</evidence>
<proteinExistence type="predicted"/>
<keyword evidence="2" id="KW-1185">Reference proteome</keyword>
<dbReference type="Pfam" id="PF19514">
    <property type="entry name" value="MobC_2"/>
    <property type="match status" value="1"/>
</dbReference>
<dbReference type="RefSeq" id="WP_103726869.1">
    <property type="nucleotide sequence ID" value="NZ_PQNY01000017.1"/>
</dbReference>
<dbReference type="OrthoDB" id="1375125at2"/>